<dbReference type="Pfam" id="PF01609">
    <property type="entry name" value="DDE_Tnp_1"/>
    <property type="match status" value="1"/>
</dbReference>
<dbReference type="InterPro" id="IPR003201">
    <property type="entry name" value="Transposase_Tn5"/>
</dbReference>
<dbReference type="NCBIfam" id="NF033590">
    <property type="entry name" value="transpos_IS4_3"/>
    <property type="match status" value="1"/>
</dbReference>
<dbReference type="Gene3D" id="3.90.350.10">
    <property type="entry name" value="Transposase Inhibitor Protein From Tn5, Chain A, domain 1"/>
    <property type="match status" value="1"/>
</dbReference>
<feature type="domain" description="Transposase Tn5 dimerisation" evidence="2">
    <location>
        <begin position="344"/>
        <end position="439"/>
    </location>
</feature>
<dbReference type="Gene3D" id="1.10.740.10">
    <property type="entry name" value="Transferase Inhibitor Protein From Tn5, Chain"/>
    <property type="match status" value="1"/>
</dbReference>
<evidence type="ECO:0000259" key="2">
    <source>
        <dbReference type="Pfam" id="PF02281"/>
    </source>
</evidence>
<organism evidence="4">
    <name type="scientific">Polaromonas hydrogenivorans</name>
    <dbReference type="NCBI Taxonomy" id="335476"/>
    <lineage>
        <taxon>Bacteria</taxon>
        <taxon>Pseudomonadati</taxon>
        <taxon>Pseudomonadota</taxon>
        <taxon>Betaproteobacteria</taxon>
        <taxon>Burkholderiales</taxon>
        <taxon>Comamonadaceae</taxon>
        <taxon>Polaromonas</taxon>
    </lineage>
</organism>
<dbReference type="PANTHER" id="PTHR37319">
    <property type="entry name" value="TRANSPOSASE"/>
    <property type="match status" value="1"/>
</dbReference>
<protein>
    <submittedName>
        <fullName evidence="4">IS4 family transposase</fullName>
    </submittedName>
</protein>
<dbReference type="SUPFAM" id="SSF53098">
    <property type="entry name" value="Ribonuclease H-like"/>
    <property type="match status" value="1"/>
</dbReference>
<evidence type="ECO:0000259" key="3">
    <source>
        <dbReference type="Pfam" id="PF14706"/>
    </source>
</evidence>
<dbReference type="InterPro" id="IPR014735">
    <property type="entry name" value="Transposase_Tn5-like_N"/>
</dbReference>
<dbReference type="Gene3D" id="1.10.246.40">
    <property type="entry name" value="Tn5 transposase, domain 1"/>
    <property type="match status" value="1"/>
</dbReference>
<feature type="domain" description="Transposase Tn5-like N-terminal" evidence="3">
    <location>
        <begin position="2"/>
        <end position="59"/>
    </location>
</feature>
<evidence type="ECO:0000259" key="1">
    <source>
        <dbReference type="Pfam" id="PF01609"/>
    </source>
</evidence>
<keyword evidence="4" id="KW-0614">Plasmid</keyword>
<dbReference type="Pfam" id="PF14706">
    <property type="entry name" value="Tnp_DNA_bind"/>
    <property type="match status" value="1"/>
</dbReference>
<dbReference type="GO" id="GO:0006313">
    <property type="term" value="P:DNA transposition"/>
    <property type="evidence" value="ECO:0007669"/>
    <property type="project" value="InterPro"/>
</dbReference>
<dbReference type="EMBL" id="CP157679">
    <property type="protein sequence ID" value="XBP73154.1"/>
    <property type="molecule type" value="Genomic_DNA"/>
</dbReference>
<reference evidence="4" key="1">
    <citation type="submission" date="2024-05" db="EMBL/GenBank/DDBJ databases">
        <authorList>
            <person name="Bunk B."/>
            <person name="Swiderski J."/>
            <person name="Sproer C."/>
            <person name="Thiel V."/>
        </authorList>
    </citation>
    <scope>NUCLEOTIDE SEQUENCE</scope>
    <source>
        <strain evidence="4">DSM 17735</strain>
        <plasmid evidence="4">p4</plasmid>
    </source>
</reference>
<dbReference type="Pfam" id="PF02281">
    <property type="entry name" value="Dimer_Tnp_Tn5"/>
    <property type="match status" value="1"/>
</dbReference>
<name>A0AAU7LZN1_9BURK</name>
<dbReference type="InterPro" id="IPR047768">
    <property type="entry name" value="Tn5p-like"/>
</dbReference>
<dbReference type="RefSeq" id="WP_349283155.1">
    <property type="nucleotide sequence ID" value="NZ_CBCSCU010000121.1"/>
</dbReference>
<dbReference type="PANTHER" id="PTHR37319:SF1">
    <property type="entry name" value="TRANSPOSASE TN5 DIMERISATION DOMAIN-CONTAINING PROTEIN"/>
    <property type="match status" value="1"/>
</dbReference>
<feature type="domain" description="Transposase IS4-like" evidence="1">
    <location>
        <begin position="253"/>
        <end position="343"/>
    </location>
</feature>
<dbReference type="InterPro" id="IPR014737">
    <property type="entry name" value="Transposase_Tn5-like_C"/>
</dbReference>
<dbReference type="InterPro" id="IPR054836">
    <property type="entry name" value="Tn5_transposase"/>
</dbReference>
<proteinExistence type="predicted"/>
<dbReference type="InterPro" id="IPR012337">
    <property type="entry name" value="RNaseH-like_sf"/>
</dbReference>
<sequence>MGWAQQEFETIDLGDPRLNRRAVLLAERLGQKPGASIPGACENWAETAAAYRFLRNEQVSCEEVMAAHRQATVTRIREHAVVLCLQDTTELDYNGQAMTGLGPLSYEAQRGLLLHPTYVVTPQREPLGVMNCWTWAREFKTGDAPRGGVLESLRWVESYERIAEQARELPGTRHVCIGDRESDILALLLMARKMNHAADYLVRCQHNRVLPEGGKLWDEVMVSAPLGHIRFEMPAGRGRKARAVEQEVRAQRIVLPDRQGGQLEVTCLIASEINAPAGAKPVVWRLLTNRVASTLQDAVELVNWYRARWEIELFFLVLKEGCRVERLQLADTERLQTALALYMVIAWRINRLMRLGRTLPDLPADLLFEPDEWRAAFILNKKPVPRQTPTLNTVVRLIAQRGGFLGRKHDGEPGARTIWLGMQEIAVFVEGARYARQFNDG</sequence>
<dbReference type="AlphaFoldDB" id="A0AAU7LZN1"/>
<accession>A0AAU7LZN1</accession>
<geneLocation type="plasmid" evidence="4">
    <name>p4</name>
</geneLocation>
<dbReference type="GO" id="GO:0003677">
    <property type="term" value="F:DNA binding"/>
    <property type="evidence" value="ECO:0007669"/>
    <property type="project" value="InterPro"/>
</dbReference>
<dbReference type="InterPro" id="IPR038215">
    <property type="entry name" value="TN5-like_N_sf"/>
</dbReference>
<dbReference type="GO" id="GO:0004803">
    <property type="term" value="F:transposase activity"/>
    <property type="evidence" value="ECO:0007669"/>
    <property type="project" value="InterPro"/>
</dbReference>
<dbReference type="InterPro" id="IPR002559">
    <property type="entry name" value="Transposase_11"/>
</dbReference>
<evidence type="ECO:0000313" key="4">
    <source>
        <dbReference type="EMBL" id="XBP73154.1"/>
    </source>
</evidence>
<gene>
    <name evidence="4" type="ORF">ABLV49_25475</name>
</gene>